<evidence type="ECO:0000256" key="11">
    <source>
        <dbReference type="ARBA" id="ARBA00023180"/>
    </source>
</evidence>
<evidence type="ECO:0000256" key="7">
    <source>
        <dbReference type="ARBA" id="ARBA00022889"/>
    </source>
</evidence>
<feature type="transmembrane region" description="Helical" evidence="17">
    <location>
        <begin position="639"/>
        <end position="660"/>
    </location>
</feature>
<dbReference type="InterPro" id="IPR039808">
    <property type="entry name" value="Cadherin"/>
</dbReference>
<evidence type="ECO:0000256" key="9">
    <source>
        <dbReference type="ARBA" id="ARBA00023136"/>
    </source>
</evidence>
<comment type="function">
    <text evidence="15">Cadherins are calcium-dependent cell adhesion proteins.</text>
</comment>
<dbReference type="GO" id="GO:0001736">
    <property type="term" value="P:establishment of planar polarity"/>
    <property type="evidence" value="ECO:0007669"/>
    <property type="project" value="UniProtKB-ARBA"/>
</dbReference>
<evidence type="ECO:0000256" key="17">
    <source>
        <dbReference type="SAM" id="Phobius"/>
    </source>
</evidence>
<dbReference type="InterPro" id="IPR002126">
    <property type="entry name" value="Cadherin-like_dom"/>
</dbReference>
<dbReference type="FunFam" id="2.60.40.60:FF:000280">
    <property type="entry name" value="AGAP007203-PA-like protein"/>
    <property type="match status" value="1"/>
</dbReference>
<dbReference type="GO" id="GO:0005912">
    <property type="term" value="C:adherens junction"/>
    <property type="evidence" value="ECO:0007669"/>
    <property type="project" value="TreeGrafter"/>
</dbReference>
<dbReference type="Gene3D" id="2.60.40.60">
    <property type="entry name" value="Cadherins"/>
    <property type="match status" value="4"/>
</dbReference>
<dbReference type="GO" id="GO:0005509">
    <property type="term" value="F:calcium ion binding"/>
    <property type="evidence" value="ECO:0007669"/>
    <property type="project" value="UniProtKB-UniRule"/>
</dbReference>
<evidence type="ECO:0000256" key="1">
    <source>
        <dbReference type="ARBA" id="ARBA00004251"/>
    </source>
</evidence>
<dbReference type="SUPFAM" id="SSF49313">
    <property type="entry name" value="Cadherin-like"/>
    <property type="match status" value="4"/>
</dbReference>
<dbReference type="PROSITE" id="PS00232">
    <property type="entry name" value="CADHERIN_1"/>
    <property type="match status" value="1"/>
</dbReference>
<dbReference type="PROSITE" id="PS50025">
    <property type="entry name" value="LAM_G_DOMAIN"/>
    <property type="match status" value="1"/>
</dbReference>
<dbReference type="GO" id="GO:0016342">
    <property type="term" value="C:catenin complex"/>
    <property type="evidence" value="ECO:0007669"/>
    <property type="project" value="TreeGrafter"/>
</dbReference>
<organism evidence="20">
    <name type="scientific">Anopheles coluzzii</name>
    <name type="common">African malaria mosquito</name>
    <dbReference type="NCBI Taxonomy" id="1518534"/>
    <lineage>
        <taxon>Eukaryota</taxon>
        <taxon>Metazoa</taxon>
        <taxon>Ecdysozoa</taxon>
        <taxon>Arthropoda</taxon>
        <taxon>Hexapoda</taxon>
        <taxon>Insecta</taxon>
        <taxon>Pterygota</taxon>
        <taxon>Neoptera</taxon>
        <taxon>Endopterygota</taxon>
        <taxon>Diptera</taxon>
        <taxon>Nematocera</taxon>
        <taxon>Culicoidea</taxon>
        <taxon>Culicidae</taxon>
        <taxon>Anophelinae</taxon>
        <taxon>Anopheles</taxon>
    </lineage>
</organism>
<dbReference type="Gene3D" id="2.60.120.200">
    <property type="match status" value="1"/>
</dbReference>
<evidence type="ECO:0000256" key="2">
    <source>
        <dbReference type="ARBA" id="ARBA00022536"/>
    </source>
</evidence>
<name>A0A8W7P3R2_ANOCL</name>
<dbReference type="InterPro" id="IPR013320">
    <property type="entry name" value="ConA-like_dom_sf"/>
</dbReference>
<keyword evidence="9 17" id="KW-0472">Membrane</keyword>
<evidence type="ECO:0000313" key="20">
    <source>
        <dbReference type="EnsemblMetazoa" id="ACOM025402-PA.1"/>
    </source>
</evidence>
<dbReference type="SMART" id="SM00112">
    <property type="entry name" value="CA"/>
    <property type="match status" value="4"/>
</dbReference>
<dbReference type="GO" id="GO:0016477">
    <property type="term" value="P:cell migration"/>
    <property type="evidence" value="ECO:0007669"/>
    <property type="project" value="TreeGrafter"/>
</dbReference>
<dbReference type="GO" id="GO:0045296">
    <property type="term" value="F:cadherin binding"/>
    <property type="evidence" value="ECO:0007669"/>
    <property type="project" value="TreeGrafter"/>
</dbReference>
<feature type="domain" description="Laminin G" evidence="18">
    <location>
        <begin position="446"/>
        <end position="624"/>
    </location>
</feature>
<dbReference type="GO" id="GO:0030855">
    <property type="term" value="P:epithelial cell differentiation"/>
    <property type="evidence" value="ECO:0007669"/>
    <property type="project" value="UniProtKB-ARBA"/>
</dbReference>
<reference evidence="20" key="1">
    <citation type="submission" date="2022-08" db="UniProtKB">
        <authorList>
            <consortium name="EnsemblMetazoa"/>
        </authorList>
    </citation>
    <scope>IDENTIFICATION</scope>
</reference>
<dbReference type="GO" id="GO:0034332">
    <property type="term" value="P:adherens junction organization"/>
    <property type="evidence" value="ECO:0007669"/>
    <property type="project" value="TreeGrafter"/>
</dbReference>
<evidence type="ECO:0000256" key="16">
    <source>
        <dbReference type="SAM" id="MobiDB-lite"/>
    </source>
</evidence>
<evidence type="ECO:0000256" key="5">
    <source>
        <dbReference type="ARBA" id="ARBA00022737"/>
    </source>
</evidence>
<dbReference type="Pfam" id="PF00028">
    <property type="entry name" value="Cadherin"/>
    <property type="match status" value="4"/>
</dbReference>
<dbReference type="VEuPathDB" id="VectorBase:ACON2_034649"/>
<evidence type="ECO:0000256" key="8">
    <source>
        <dbReference type="ARBA" id="ARBA00022989"/>
    </source>
</evidence>
<dbReference type="SUPFAM" id="SSF49899">
    <property type="entry name" value="Concanavalin A-like lectins/glucanases"/>
    <property type="match status" value="1"/>
</dbReference>
<comment type="subcellular location">
    <subcellularLocation>
        <location evidence="1 14">Cell membrane</location>
        <topology evidence="1 14">Single-pass type I membrane protein</topology>
    </subcellularLocation>
</comment>
<dbReference type="GO" id="GO:0008104">
    <property type="term" value="P:intracellular protein localization"/>
    <property type="evidence" value="ECO:0007669"/>
    <property type="project" value="UniProtKB-ARBA"/>
</dbReference>
<evidence type="ECO:0000256" key="15">
    <source>
        <dbReference type="RuleBase" id="RU004357"/>
    </source>
</evidence>
<dbReference type="GO" id="GO:0007043">
    <property type="term" value="P:cell-cell junction assembly"/>
    <property type="evidence" value="ECO:0007669"/>
    <property type="project" value="TreeGrafter"/>
</dbReference>
<dbReference type="SMART" id="SM00282">
    <property type="entry name" value="LamG"/>
    <property type="match status" value="1"/>
</dbReference>
<dbReference type="InterPro" id="IPR015919">
    <property type="entry name" value="Cadherin-like_sf"/>
</dbReference>
<keyword evidence="5" id="KW-0677">Repeat</keyword>
<evidence type="ECO:0000256" key="10">
    <source>
        <dbReference type="ARBA" id="ARBA00023157"/>
    </source>
</evidence>
<dbReference type="GO" id="GO:0007163">
    <property type="term" value="P:establishment or maintenance of cell polarity"/>
    <property type="evidence" value="ECO:0007669"/>
    <property type="project" value="UniProtKB-ARBA"/>
</dbReference>
<evidence type="ECO:0000256" key="12">
    <source>
        <dbReference type="PROSITE-ProRule" id="PRU00043"/>
    </source>
</evidence>
<sequence>MTIRNFNNTETVLKIKVLDENDIIPVFTEVTSGTIPEDEPPGTPVMQVRAYDLDGTPANNIVSYRFDDENQQLFHIDSRTGNITSRVEFDREATDSYHLKIIAEDNSPSALYRNGKPNSISQLFIIKISDKNDHQPKFVKDHFVAENVPEDANINTVVIEVTALDQDTASLITYSIIEGNVGDAFKIDENTGRISVNSRLDYETIREYMLIVQADDGIFQDNATVSIKIENVNDNPPRFIDLRNVTIQEETIPPGCIMTIQAYDPDIENRDEPQHIRFSFVKEQEDLLEIDDTGCLRLRKALDRDPPQGFKSWQFIITATDEDGAGKKTPATVNIFLEDINDNAPRLSNAMPVVWGENRSPGLIVRLTAEDVDEAQNGPPFHFSIDPNAPYEIKERFQVQNDELYALVEFDREEQKEYRVPIRISDSGEEPMSDVSILQLVIGDDNDNEMRPGESRIFVYNYKGESPTRKLDACTWTIRTTGIFQIDVHDFLALELVKGLPVLLLDYGSGTIRIEHRHRFPQGKPFTVEIVLQPQTIEMIVDNCKLSTCMSLDAPKGPNRFLNVNAPLQLGGAAVNLDYLGSLFNWTYVPQDKGFSGCLRNLTINERTYDLGLPSLAKNADPGCQRSVAVAVSFGIDSYFLIAIIACIVVLLILLLAVVVHKKHQDGWHEKDMDDIRETIINYEEEGGGERDAEYDLTVLQGPPIYLDKPYGSELRQKEANTEVPDIGAFLTDKKDACDKDADAYPIDDVRHYAYEGDGNSTGSLSSLASCTDEGDLKFNYLSNFGPRFRKLADMYGEEPSDTDSNVDDEEGWRI</sequence>
<evidence type="ECO:0000256" key="13">
    <source>
        <dbReference type="PROSITE-ProRule" id="PRU00122"/>
    </source>
</evidence>
<dbReference type="GO" id="GO:0008013">
    <property type="term" value="F:beta-catenin binding"/>
    <property type="evidence" value="ECO:0007669"/>
    <property type="project" value="TreeGrafter"/>
</dbReference>
<dbReference type="AlphaFoldDB" id="A0A8W7P3R2"/>
<dbReference type="PANTHER" id="PTHR24027">
    <property type="entry name" value="CADHERIN-23"/>
    <property type="match status" value="1"/>
</dbReference>
<dbReference type="GO" id="GO:0000902">
    <property type="term" value="P:cell morphogenesis"/>
    <property type="evidence" value="ECO:0007669"/>
    <property type="project" value="TreeGrafter"/>
</dbReference>
<keyword evidence="6 12" id="KW-0106">Calcium</keyword>
<proteinExistence type="predicted"/>
<evidence type="ECO:0000256" key="4">
    <source>
        <dbReference type="ARBA" id="ARBA00022729"/>
    </source>
</evidence>
<dbReference type="GO" id="GO:0044331">
    <property type="term" value="P:cell-cell adhesion mediated by cadherin"/>
    <property type="evidence" value="ECO:0007669"/>
    <property type="project" value="TreeGrafter"/>
</dbReference>
<dbReference type="Gene3D" id="4.10.900.10">
    <property type="entry name" value="TCF3-CBD (Catenin binding domain)"/>
    <property type="match status" value="1"/>
</dbReference>
<dbReference type="Proteomes" id="UP000075882">
    <property type="component" value="Unassembled WGS sequence"/>
</dbReference>
<evidence type="ECO:0000259" key="18">
    <source>
        <dbReference type="PROSITE" id="PS50025"/>
    </source>
</evidence>
<accession>A0A8W7P3R2</accession>
<feature type="domain" description="Cadherin" evidence="19">
    <location>
        <begin position="239"/>
        <end position="347"/>
    </location>
</feature>
<evidence type="ECO:0000256" key="3">
    <source>
        <dbReference type="ARBA" id="ARBA00022692"/>
    </source>
</evidence>
<dbReference type="InterPro" id="IPR000233">
    <property type="entry name" value="Cadherin_Y-type_LIR"/>
</dbReference>
<feature type="domain" description="Cadherin" evidence="19">
    <location>
        <begin position="27"/>
        <end position="138"/>
    </location>
</feature>
<feature type="region of interest" description="Disordered" evidence="16">
    <location>
        <begin position="796"/>
        <end position="815"/>
    </location>
</feature>
<dbReference type="GO" id="GO:0009887">
    <property type="term" value="P:animal organ morphogenesis"/>
    <property type="evidence" value="ECO:0007669"/>
    <property type="project" value="UniProtKB-ARBA"/>
</dbReference>
<dbReference type="PRINTS" id="PR00205">
    <property type="entry name" value="CADHERIN"/>
</dbReference>
<dbReference type="InterPro" id="IPR001791">
    <property type="entry name" value="Laminin_G"/>
</dbReference>
<dbReference type="FunFam" id="2.60.40.60:FF:000277">
    <property type="entry name" value="DE-cadherin"/>
    <property type="match status" value="1"/>
</dbReference>
<dbReference type="FunFam" id="2.60.40.60:FF:000272">
    <property type="entry name" value="DE cadherin-like protein"/>
    <property type="match status" value="1"/>
</dbReference>
<protein>
    <submittedName>
        <fullName evidence="20">Uncharacterized protein</fullName>
    </submittedName>
</protein>
<dbReference type="GO" id="GO:0016339">
    <property type="term" value="P:calcium-dependent cell-cell adhesion via plasma membrane cell adhesion molecules"/>
    <property type="evidence" value="ECO:0007669"/>
    <property type="project" value="TreeGrafter"/>
</dbReference>
<dbReference type="FunFam" id="2.60.40.60:FF:000032">
    <property type="entry name" value="FAT atypical cadherin 1"/>
    <property type="match status" value="1"/>
</dbReference>
<keyword evidence="10" id="KW-1015">Disulfide bond</keyword>
<dbReference type="CDD" id="cd11304">
    <property type="entry name" value="Cadherin_repeat"/>
    <property type="match status" value="4"/>
</dbReference>
<dbReference type="InterPro" id="IPR027397">
    <property type="entry name" value="Catenin-bd_sf"/>
</dbReference>
<dbReference type="PANTHER" id="PTHR24027:SF422">
    <property type="entry name" value="CADHERIN DOMAIN-CONTAINING PROTEIN"/>
    <property type="match status" value="1"/>
</dbReference>
<keyword evidence="7 14" id="KW-0130">Cell adhesion</keyword>
<keyword evidence="4" id="KW-0732">Signal</keyword>
<keyword evidence="11" id="KW-0325">Glycoprotein</keyword>
<dbReference type="InterPro" id="IPR020894">
    <property type="entry name" value="Cadherin_CS"/>
</dbReference>
<dbReference type="Pfam" id="PF01049">
    <property type="entry name" value="CADH_Y-type_LIR"/>
    <property type="match status" value="1"/>
</dbReference>
<keyword evidence="3 14" id="KW-0812">Transmembrane</keyword>
<dbReference type="GO" id="GO:0007424">
    <property type="term" value="P:open tracheal system development"/>
    <property type="evidence" value="ECO:0007669"/>
    <property type="project" value="UniProtKB-ARBA"/>
</dbReference>
<keyword evidence="2" id="KW-0245">EGF-like domain</keyword>
<dbReference type="GO" id="GO:0007156">
    <property type="term" value="P:homophilic cell adhesion via plasma membrane adhesion molecules"/>
    <property type="evidence" value="ECO:0007669"/>
    <property type="project" value="InterPro"/>
</dbReference>
<dbReference type="Pfam" id="PF02210">
    <property type="entry name" value="Laminin_G_2"/>
    <property type="match status" value="1"/>
</dbReference>
<keyword evidence="8 17" id="KW-1133">Transmembrane helix</keyword>
<evidence type="ECO:0000256" key="6">
    <source>
        <dbReference type="ARBA" id="ARBA00022837"/>
    </source>
</evidence>
<evidence type="ECO:0000259" key="19">
    <source>
        <dbReference type="PROSITE" id="PS50268"/>
    </source>
</evidence>
<dbReference type="GO" id="GO:0048589">
    <property type="term" value="P:developmental growth"/>
    <property type="evidence" value="ECO:0007669"/>
    <property type="project" value="UniProtKB-ARBA"/>
</dbReference>
<dbReference type="PROSITE" id="PS50268">
    <property type="entry name" value="CADHERIN_2"/>
    <property type="match status" value="4"/>
</dbReference>
<feature type="domain" description="Cadherin" evidence="19">
    <location>
        <begin position="357"/>
        <end position="454"/>
    </location>
</feature>
<feature type="domain" description="Cadherin" evidence="19">
    <location>
        <begin position="148"/>
        <end position="239"/>
    </location>
</feature>
<dbReference type="CDD" id="cd00110">
    <property type="entry name" value="LamG"/>
    <property type="match status" value="1"/>
</dbReference>
<dbReference type="EnsemblMetazoa" id="ACOM025402-RA">
    <property type="protein sequence ID" value="ACOM025402-PA.1"/>
    <property type="gene ID" value="ACOM025402"/>
</dbReference>
<evidence type="ECO:0000256" key="14">
    <source>
        <dbReference type="RuleBase" id="RU003318"/>
    </source>
</evidence>
<dbReference type="FunFam" id="4.10.900.10:FF:000012">
    <property type="entry name" value="Putative DE-cadherin"/>
    <property type="match status" value="1"/>
</dbReference>
<comment type="caution">
    <text evidence="13">Lacks conserved residue(s) required for the propagation of feature annotation.</text>
</comment>